<keyword evidence="8" id="KW-1185">Reference proteome</keyword>
<dbReference type="Pfam" id="PF08281">
    <property type="entry name" value="Sigma70_r4_2"/>
    <property type="match status" value="1"/>
</dbReference>
<organism evidence="7 8">
    <name type="scientific">Dactylosporangium maewongense</name>
    <dbReference type="NCBI Taxonomy" id="634393"/>
    <lineage>
        <taxon>Bacteria</taxon>
        <taxon>Bacillati</taxon>
        <taxon>Actinomycetota</taxon>
        <taxon>Actinomycetes</taxon>
        <taxon>Micromonosporales</taxon>
        <taxon>Micromonosporaceae</taxon>
        <taxon>Dactylosporangium</taxon>
    </lineage>
</organism>
<dbReference type="Proteomes" id="UP001501470">
    <property type="component" value="Unassembled WGS sequence"/>
</dbReference>
<dbReference type="InterPro" id="IPR036388">
    <property type="entry name" value="WH-like_DNA-bd_sf"/>
</dbReference>
<dbReference type="EMBL" id="BAAAQD010000001">
    <property type="protein sequence ID" value="GAA1500111.1"/>
    <property type="molecule type" value="Genomic_DNA"/>
</dbReference>
<evidence type="ECO:0000313" key="7">
    <source>
        <dbReference type="EMBL" id="GAA1500111.1"/>
    </source>
</evidence>
<keyword evidence="3" id="KW-0731">Sigma factor</keyword>
<dbReference type="PANTHER" id="PTHR43133:SF8">
    <property type="entry name" value="RNA POLYMERASE SIGMA FACTOR HI_1459-RELATED"/>
    <property type="match status" value="1"/>
</dbReference>
<feature type="domain" description="RNA polymerase sigma factor 70 region 4 type 2" evidence="6">
    <location>
        <begin position="115"/>
        <end position="166"/>
    </location>
</feature>
<dbReference type="SUPFAM" id="SSF88659">
    <property type="entry name" value="Sigma3 and sigma4 domains of RNA polymerase sigma factors"/>
    <property type="match status" value="1"/>
</dbReference>
<name>A0ABN1ZJN5_9ACTN</name>
<evidence type="ECO:0000313" key="8">
    <source>
        <dbReference type="Proteomes" id="UP001501470"/>
    </source>
</evidence>
<gene>
    <name evidence="7" type="ORF">GCM10009827_004910</name>
</gene>
<sequence>MIDTTHELGVAPPDFAEFYRRDAPGVQRFMCAFAGRELGVEATAESFARMLERWPQLRRLADAQRRAYALTTAKNYVRRVAVLDARFELLDDQHDVGRADSDLDRVTDSTGLVQAVRRVIDAQPTRRRQVALLFFLHDDTTADIARLLDMSESTVRSHVSALRKLLQPYVQRFQQFTEANGDA</sequence>
<dbReference type="Gene3D" id="1.10.10.10">
    <property type="entry name" value="Winged helix-like DNA-binding domain superfamily/Winged helix DNA-binding domain"/>
    <property type="match status" value="1"/>
</dbReference>
<keyword evidence="2" id="KW-0805">Transcription regulation</keyword>
<evidence type="ECO:0000256" key="1">
    <source>
        <dbReference type="ARBA" id="ARBA00010641"/>
    </source>
</evidence>
<reference evidence="7 8" key="1">
    <citation type="journal article" date="2019" name="Int. J. Syst. Evol. Microbiol.">
        <title>The Global Catalogue of Microorganisms (GCM) 10K type strain sequencing project: providing services to taxonomists for standard genome sequencing and annotation.</title>
        <authorList>
            <consortium name="The Broad Institute Genomics Platform"/>
            <consortium name="The Broad Institute Genome Sequencing Center for Infectious Disease"/>
            <person name="Wu L."/>
            <person name="Ma J."/>
        </authorList>
    </citation>
    <scope>NUCLEOTIDE SEQUENCE [LARGE SCALE GENOMIC DNA]</scope>
    <source>
        <strain evidence="7 8">JCM 15933</strain>
    </source>
</reference>
<dbReference type="InterPro" id="IPR013249">
    <property type="entry name" value="RNA_pol_sigma70_r4_t2"/>
</dbReference>
<evidence type="ECO:0000259" key="6">
    <source>
        <dbReference type="Pfam" id="PF08281"/>
    </source>
</evidence>
<keyword evidence="5" id="KW-0804">Transcription</keyword>
<evidence type="ECO:0000256" key="3">
    <source>
        <dbReference type="ARBA" id="ARBA00023082"/>
    </source>
</evidence>
<comment type="caution">
    <text evidence="7">The sequence shown here is derived from an EMBL/GenBank/DDBJ whole genome shotgun (WGS) entry which is preliminary data.</text>
</comment>
<comment type="similarity">
    <text evidence="1">Belongs to the sigma-70 factor family. ECF subfamily.</text>
</comment>
<dbReference type="InterPro" id="IPR039425">
    <property type="entry name" value="RNA_pol_sigma-70-like"/>
</dbReference>
<evidence type="ECO:0000256" key="2">
    <source>
        <dbReference type="ARBA" id="ARBA00023015"/>
    </source>
</evidence>
<evidence type="ECO:0000256" key="5">
    <source>
        <dbReference type="ARBA" id="ARBA00023163"/>
    </source>
</evidence>
<dbReference type="RefSeq" id="WP_344498997.1">
    <property type="nucleotide sequence ID" value="NZ_BAAAQD010000001.1"/>
</dbReference>
<accession>A0ABN1ZJN5</accession>
<proteinExistence type="inferred from homology"/>
<dbReference type="InterPro" id="IPR013324">
    <property type="entry name" value="RNA_pol_sigma_r3/r4-like"/>
</dbReference>
<protein>
    <recommendedName>
        <fullName evidence="6">RNA polymerase sigma factor 70 region 4 type 2 domain-containing protein</fullName>
    </recommendedName>
</protein>
<dbReference type="PANTHER" id="PTHR43133">
    <property type="entry name" value="RNA POLYMERASE ECF-TYPE SIGMA FACTO"/>
    <property type="match status" value="1"/>
</dbReference>
<evidence type="ECO:0000256" key="4">
    <source>
        <dbReference type="ARBA" id="ARBA00023125"/>
    </source>
</evidence>
<keyword evidence="4" id="KW-0238">DNA-binding</keyword>